<comment type="similarity">
    <text evidence="1">Belongs to the universal stress protein A family.</text>
</comment>
<keyword evidence="4" id="KW-1185">Reference proteome</keyword>
<dbReference type="SUPFAM" id="SSF52402">
    <property type="entry name" value="Adenine nucleotide alpha hydrolases-like"/>
    <property type="match status" value="2"/>
</dbReference>
<reference evidence="3 4" key="1">
    <citation type="submission" date="2017-12" db="EMBL/GenBank/DDBJ databases">
        <title>The draft genome sequence of Brumimicrobium saltpan LHR20.</title>
        <authorList>
            <person name="Do Z.-J."/>
            <person name="Luo H.-R."/>
        </authorList>
    </citation>
    <scope>NUCLEOTIDE SEQUENCE [LARGE SCALE GENOMIC DNA]</scope>
    <source>
        <strain evidence="3 4">LHR20</strain>
    </source>
</reference>
<evidence type="ECO:0000256" key="1">
    <source>
        <dbReference type="ARBA" id="ARBA00008791"/>
    </source>
</evidence>
<dbReference type="InterPro" id="IPR014729">
    <property type="entry name" value="Rossmann-like_a/b/a_fold"/>
</dbReference>
<dbReference type="RefSeq" id="WP_101334907.1">
    <property type="nucleotide sequence ID" value="NZ_PJNI01000010.1"/>
</dbReference>
<dbReference type="InterPro" id="IPR006015">
    <property type="entry name" value="Universal_stress_UspA"/>
</dbReference>
<accession>A0A2I0R1K8</accession>
<organism evidence="3 4">
    <name type="scientific">Brumimicrobium salinarum</name>
    <dbReference type="NCBI Taxonomy" id="2058658"/>
    <lineage>
        <taxon>Bacteria</taxon>
        <taxon>Pseudomonadati</taxon>
        <taxon>Bacteroidota</taxon>
        <taxon>Flavobacteriia</taxon>
        <taxon>Flavobacteriales</taxon>
        <taxon>Crocinitomicaceae</taxon>
        <taxon>Brumimicrobium</taxon>
    </lineage>
</organism>
<dbReference type="PANTHER" id="PTHR46268">
    <property type="entry name" value="STRESS RESPONSE PROTEIN NHAX"/>
    <property type="match status" value="1"/>
</dbReference>
<protein>
    <submittedName>
        <fullName evidence="3">Universal stress protein</fullName>
    </submittedName>
</protein>
<dbReference type="OrthoDB" id="9788959at2"/>
<dbReference type="AlphaFoldDB" id="A0A2I0R1K8"/>
<sequence>MKNILVPTDFSKCAQIASELALEMAKKANAEIHFLHLLMTPVDWVNLPKEEEDNFHETKKEIGYAKSELSKLKRKAEKMGLIAKDFLVFDKGREEIDAHTQHHKHDFIVMGSNGAKGFKGMLGSNAQRVIQTSTVPVLIIKKKVKTFDIKNILFASTFEEEAIEAFKRILKFSGSMNADVQLLNVITPHNFKETDDALNDMQSFLNLSAGKGNKGRTYIYNAKTEEKGILKFSQENKIDVIVLATHGKSGFKKIFSPSITEKVINQSEIPVLSLNLKTH</sequence>
<dbReference type="PANTHER" id="PTHR46268:SF6">
    <property type="entry name" value="UNIVERSAL STRESS PROTEIN UP12"/>
    <property type="match status" value="1"/>
</dbReference>
<dbReference type="InterPro" id="IPR006016">
    <property type="entry name" value="UspA"/>
</dbReference>
<dbReference type="EMBL" id="PJNI01000010">
    <property type="protein sequence ID" value="PKR80435.1"/>
    <property type="molecule type" value="Genomic_DNA"/>
</dbReference>
<name>A0A2I0R1K8_9FLAO</name>
<comment type="caution">
    <text evidence="3">The sequence shown here is derived from an EMBL/GenBank/DDBJ whole genome shotgun (WGS) entry which is preliminary data.</text>
</comment>
<evidence type="ECO:0000313" key="4">
    <source>
        <dbReference type="Proteomes" id="UP000236654"/>
    </source>
</evidence>
<gene>
    <name evidence="3" type="ORF">CW751_10240</name>
</gene>
<feature type="domain" description="UspA" evidence="2">
    <location>
        <begin position="149"/>
        <end position="272"/>
    </location>
</feature>
<evidence type="ECO:0000259" key="2">
    <source>
        <dbReference type="Pfam" id="PF00582"/>
    </source>
</evidence>
<evidence type="ECO:0000313" key="3">
    <source>
        <dbReference type="EMBL" id="PKR80435.1"/>
    </source>
</evidence>
<dbReference type="Gene3D" id="3.40.50.620">
    <property type="entry name" value="HUPs"/>
    <property type="match status" value="2"/>
</dbReference>
<dbReference type="Proteomes" id="UP000236654">
    <property type="component" value="Unassembled WGS sequence"/>
</dbReference>
<dbReference type="CDD" id="cd00293">
    <property type="entry name" value="USP-like"/>
    <property type="match status" value="2"/>
</dbReference>
<proteinExistence type="inferred from homology"/>
<feature type="domain" description="UspA" evidence="2">
    <location>
        <begin position="1"/>
        <end position="141"/>
    </location>
</feature>
<dbReference type="PRINTS" id="PR01438">
    <property type="entry name" value="UNVRSLSTRESS"/>
</dbReference>
<dbReference type="Pfam" id="PF00582">
    <property type="entry name" value="Usp"/>
    <property type="match status" value="2"/>
</dbReference>